<keyword evidence="1" id="KW-0472">Membrane</keyword>
<accession>A0A934PQU0</accession>
<reference evidence="2" key="1">
    <citation type="submission" date="2020-12" db="EMBL/GenBank/DDBJ databases">
        <title>Bacterial novel species Flavobacterium sp. SE-1-e isolated from soil.</title>
        <authorList>
            <person name="Jung H.-Y."/>
        </authorList>
    </citation>
    <scope>NUCLEOTIDE SEQUENCE</scope>
    <source>
        <strain evidence="2">SE-1-e</strain>
    </source>
</reference>
<evidence type="ECO:0000313" key="3">
    <source>
        <dbReference type="Proteomes" id="UP000609172"/>
    </source>
</evidence>
<dbReference type="EMBL" id="JAEHFV010000006">
    <property type="protein sequence ID" value="MBK0370896.1"/>
    <property type="molecule type" value="Genomic_DNA"/>
</dbReference>
<name>A0A934PQU0_9FLAO</name>
<gene>
    <name evidence="2" type="ORF">I5M07_13760</name>
</gene>
<feature type="transmembrane region" description="Helical" evidence="1">
    <location>
        <begin position="123"/>
        <end position="149"/>
    </location>
</feature>
<sequence length="159" mass="18932">MKDLMIEIVKAMEKLKKVANLYFITGIVLTLYTLISQNDQSLNIHDTYFVLLPSTFAIATVFIFLLIGLILLVVDQFIKYKFKIFQFLMFSIPFVYFIFSDIINRNNPGYYLSHPITFEWEVVYIPVTMFFIFLMSLLLLIVFIIYSVFKIFEKKKLQW</sequence>
<organism evidence="2 3">
    <name type="scientific">Flavobacterium agrisoli</name>
    <dbReference type="NCBI Taxonomy" id="2793066"/>
    <lineage>
        <taxon>Bacteria</taxon>
        <taxon>Pseudomonadati</taxon>
        <taxon>Bacteroidota</taxon>
        <taxon>Flavobacteriia</taxon>
        <taxon>Flavobacteriales</taxon>
        <taxon>Flavobacteriaceae</taxon>
        <taxon>Flavobacterium</taxon>
    </lineage>
</organism>
<feature type="transmembrane region" description="Helical" evidence="1">
    <location>
        <begin position="84"/>
        <end position="103"/>
    </location>
</feature>
<keyword evidence="3" id="KW-1185">Reference proteome</keyword>
<keyword evidence="1" id="KW-0812">Transmembrane</keyword>
<evidence type="ECO:0000256" key="1">
    <source>
        <dbReference type="SAM" id="Phobius"/>
    </source>
</evidence>
<comment type="caution">
    <text evidence="2">The sequence shown here is derived from an EMBL/GenBank/DDBJ whole genome shotgun (WGS) entry which is preliminary data.</text>
</comment>
<proteinExistence type="predicted"/>
<dbReference type="AlphaFoldDB" id="A0A934PQU0"/>
<dbReference type="Proteomes" id="UP000609172">
    <property type="component" value="Unassembled WGS sequence"/>
</dbReference>
<feature type="transmembrane region" description="Helical" evidence="1">
    <location>
        <begin position="20"/>
        <end position="36"/>
    </location>
</feature>
<keyword evidence="1" id="KW-1133">Transmembrane helix</keyword>
<evidence type="ECO:0000313" key="2">
    <source>
        <dbReference type="EMBL" id="MBK0370896.1"/>
    </source>
</evidence>
<protein>
    <submittedName>
        <fullName evidence="2">Uncharacterized protein</fullName>
    </submittedName>
</protein>
<feature type="transmembrane region" description="Helical" evidence="1">
    <location>
        <begin position="48"/>
        <end position="72"/>
    </location>
</feature>